<protein>
    <submittedName>
        <fullName evidence="4">Sugar transferase</fullName>
    </submittedName>
</protein>
<feature type="signal peptide" evidence="2">
    <location>
        <begin position="1"/>
        <end position="24"/>
    </location>
</feature>
<keyword evidence="2" id="KW-0732">Signal</keyword>
<keyword evidence="5" id="KW-1185">Reference proteome</keyword>
<comment type="similarity">
    <text evidence="1">Belongs to the bacterial sugar transferase family.</text>
</comment>
<comment type="caution">
    <text evidence="4">The sequence shown here is derived from an EMBL/GenBank/DDBJ whole genome shotgun (WGS) entry which is preliminary data.</text>
</comment>
<name>A0ABV9XH89_9ACTN</name>
<dbReference type="EMBL" id="JBHSJD010000007">
    <property type="protein sequence ID" value="MFC5022927.1"/>
    <property type="molecule type" value="Genomic_DNA"/>
</dbReference>
<dbReference type="PANTHER" id="PTHR30576">
    <property type="entry name" value="COLANIC BIOSYNTHESIS UDP-GLUCOSE LIPID CARRIER TRANSFERASE"/>
    <property type="match status" value="1"/>
</dbReference>
<dbReference type="PANTHER" id="PTHR30576:SF10">
    <property type="entry name" value="SLL5057 PROTEIN"/>
    <property type="match status" value="1"/>
</dbReference>
<sequence>MHLKRILDLTLGSALLALTAPLLAAAAAATALRRPPGGVFAREACTGLDGRPFTLRTLRTRHRHLATLSRLPHVVRGEMSLVGPAPLPPGAPGEDARWRRSVKPGLTGLAQVRGGSGLPWDEPLMLDQHYVEHHGIGLDVALLLRTPAALLTAPRGEADLSDADHRRRGYSAAE</sequence>
<evidence type="ECO:0000259" key="3">
    <source>
        <dbReference type="Pfam" id="PF02397"/>
    </source>
</evidence>
<evidence type="ECO:0000313" key="4">
    <source>
        <dbReference type="EMBL" id="MFC5022927.1"/>
    </source>
</evidence>
<evidence type="ECO:0000313" key="5">
    <source>
        <dbReference type="Proteomes" id="UP001595829"/>
    </source>
</evidence>
<proteinExistence type="inferred from homology"/>
<feature type="domain" description="Bacterial sugar transferase" evidence="3">
    <location>
        <begin position="61"/>
        <end position="151"/>
    </location>
</feature>
<feature type="chain" id="PRO_5047461012" evidence="2">
    <location>
        <begin position="25"/>
        <end position="174"/>
    </location>
</feature>
<dbReference type="Proteomes" id="UP001595829">
    <property type="component" value="Unassembled WGS sequence"/>
</dbReference>
<dbReference type="RefSeq" id="WP_345690401.1">
    <property type="nucleotide sequence ID" value="NZ_BAABIT010000001.1"/>
</dbReference>
<gene>
    <name evidence="4" type="ORF">ACFPM3_12380</name>
</gene>
<dbReference type="Pfam" id="PF02397">
    <property type="entry name" value="Bac_transf"/>
    <property type="match status" value="1"/>
</dbReference>
<accession>A0ABV9XH89</accession>
<evidence type="ECO:0000256" key="2">
    <source>
        <dbReference type="SAM" id="SignalP"/>
    </source>
</evidence>
<dbReference type="InterPro" id="IPR003362">
    <property type="entry name" value="Bact_transf"/>
</dbReference>
<evidence type="ECO:0000256" key="1">
    <source>
        <dbReference type="ARBA" id="ARBA00006464"/>
    </source>
</evidence>
<keyword evidence="4" id="KW-0808">Transferase</keyword>
<reference evidence="5" key="1">
    <citation type="journal article" date="2019" name="Int. J. Syst. Evol. Microbiol.">
        <title>The Global Catalogue of Microorganisms (GCM) 10K type strain sequencing project: providing services to taxonomists for standard genome sequencing and annotation.</title>
        <authorList>
            <consortium name="The Broad Institute Genomics Platform"/>
            <consortium name="The Broad Institute Genome Sequencing Center for Infectious Disease"/>
            <person name="Wu L."/>
            <person name="Ma J."/>
        </authorList>
    </citation>
    <scope>NUCLEOTIDE SEQUENCE [LARGE SCALE GENOMIC DNA]</scope>
    <source>
        <strain evidence="5">CGMCC 4.1648</strain>
    </source>
</reference>
<organism evidence="4 5">
    <name type="scientific">Streptomyces coeruleoprunus</name>
    <dbReference type="NCBI Taxonomy" id="285563"/>
    <lineage>
        <taxon>Bacteria</taxon>
        <taxon>Bacillati</taxon>
        <taxon>Actinomycetota</taxon>
        <taxon>Actinomycetes</taxon>
        <taxon>Kitasatosporales</taxon>
        <taxon>Streptomycetaceae</taxon>
        <taxon>Streptomyces</taxon>
    </lineage>
</organism>
<dbReference type="GO" id="GO:0016740">
    <property type="term" value="F:transferase activity"/>
    <property type="evidence" value="ECO:0007669"/>
    <property type="project" value="UniProtKB-KW"/>
</dbReference>